<evidence type="ECO:0000313" key="1">
    <source>
        <dbReference type="EMBL" id="CBI04021.1"/>
    </source>
</evidence>
<dbReference type="EMBL" id="CABP01000039">
    <property type="protein sequence ID" value="CBI04021.1"/>
    <property type="molecule type" value="Genomic_DNA"/>
</dbReference>
<reference evidence="1" key="1">
    <citation type="submission" date="2009-10" db="EMBL/GenBank/DDBJ databases">
        <title>Diversity of trophic interactions inside an arsenic-rich microbial ecosystem.</title>
        <authorList>
            <person name="Bertin P.N."/>
            <person name="Heinrich-Salmeron A."/>
            <person name="Pelletier E."/>
            <person name="Goulhen-Chollet F."/>
            <person name="Arsene-Ploetze F."/>
            <person name="Gallien S."/>
            <person name="Calteau A."/>
            <person name="Vallenet D."/>
            <person name="Casiot C."/>
            <person name="Chane-Woon-Ming B."/>
            <person name="Giloteaux L."/>
            <person name="Barakat M."/>
            <person name="Bonnefoy V."/>
            <person name="Bruneel O."/>
            <person name="Chandler M."/>
            <person name="Cleiss J."/>
            <person name="Duran R."/>
            <person name="Elbaz-Poulichet F."/>
            <person name="Fonknechten N."/>
            <person name="Lauga B."/>
            <person name="Mornico D."/>
            <person name="Ortet P."/>
            <person name="Schaeffer C."/>
            <person name="Siguier P."/>
            <person name="Alexander Thil Smith A."/>
            <person name="Van Dorsselaer A."/>
            <person name="Weissenbach J."/>
            <person name="Medigue C."/>
            <person name="Le Paslier D."/>
        </authorList>
    </citation>
    <scope>NUCLEOTIDE SEQUENCE</scope>
</reference>
<proteinExistence type="predicted"/>
<comment type="caution">
    <text evidence="1">The sequence shown here is derived from an EMBL/GenBank/DDBJ whole genome shotgun (WGS) entry which is preliminary data.</text>
</comment>
<organism evidence="1">
    <name type="scientific">mine drainage metagenome</name>
    <dbReference type="NCBI Taxonomy" id="410659"/>
    <lineage>
        <taxon>unclassified sequences</taxon>
        <taxon>metagenomes</taxon>
        <taxon>ecological metagenomes</taxon>
    </lineage>
</organism>
<name>E6Q9Z5_9ZZZZ</name>
<dbReference type="AlphaFoldDB" id="E6Q9Z5"/>
<gene>
    <name evidence="1" type="ORF">CARN5_2563</name>
</gene>
<protein>
    <submittedName>
        <fullName evidence="1">Uncharacterized protein</fullName>
    </submittedName>
</protein>
<accession>E6Q9Z5</accession>
<sequence>MPVDTTMAAKDGHKWTIRGHSWALDVLFTASEMLRNGRFLYFSRAAQVRGLLTNGRGWTQVDEGG</sequence>